<protein>
    <recommendedName>
        <fullName evidence="1">Antitoxin SocA-like Panacea domain-containing protein</fullName>
    </recommendedName>
</protein>
<dbReference type="EMBL" id="FQXN01000002">
    <property type="protein sequence ID" value="SHH27338.1"/>
    <property type="molecule type" value="Genomic_DNA"/>
</dbReference>
<dbReference type="OrthoDB" id="5196093at2"/>
<accession>A0A1M5RMQ0</accession>
<feature type="domain" description="Antitoxin SocA-like Panacea" evidence="1">
    <location>
        <begin position="30"/>
        <end position="135"/>
    </location>
</feature>
<name>A0A1M5RMQ0_9BACT</name>
<keyword evidence="3" id="KW-1185">Reference proteome</keyword>
<dbReference type="Proteomes" id="UP000242592">
    <property type="component" value="Unassembled WGS sequence"/>
</dbReference>
<dbReference type="RefSeq" id="WP_073071858.1">
    <property type="nucleotide sequence ID" value="NZ_FQXN01000002.1"/>
</dbReference>
<sequence length="153" mass="18089">MTKIAEKNKKALQIIVELLRNTEPLIKTKLVKLLFLIDMKFLEIYGKKMSELTYVRYFYGPYSRDIDYLLTFLNAKGVISYEEHINSDGKTYYLIELSNNEKYNEVSKSLGEKERKIIKEIADRYSKKDLSKILEEVYNIPKVKNKNFGEEII</sequence>
<evidence type="ECO:0000313" key="2">
    <source>
        <dbReference type="EMBL" id="SHH27338.1"/>
    </source>
</evidence>
<dbReference type="InterPro" id="IPR025272">
    <property type="entry name" value="SocA_Panacea"/>
</dbReference>
<dbReference type="AlphaFoldDB" id="A0A1M5RMQ0"/>
<dbReference type="Pfam" id="PF13274">
    <property type="entry name" value="SocA_Panacea"/>
    <property type="match status" value="1"/>
</dbReference>
<reference evidence="3" key="1">
    <citation type="submission" date="2016-11" db="EMBL/GenBank/DDBJ databases">
        <authorList>
            <person name="Varghese N."/>
            <person name="Submissions S."/>
        </authorList>
    </citation>
    <scope>NUCLEOTIDE SEQUENCE [LARGE SCALE GENOMIC DNA]</scope>
    <source>
        <strain evidence="3">DSM 15807</strain>
    </source>
</reference>
<gene>
    <name evidence="2" type="ORF">SAMN02745199_0499</name>
</gene>
<organism evidence="2 3">
    <name type="scientific">Thermosipho atlanticus DSM 15807</name>
    <dbReference type="NCBI Taxonomy" id="1123380"/>
    <lineage>
        <taxon>Bacteria</taxon>
        <taxon>Thermotogati</taxon>
        <taxon>Thermotogota</taxon>
        <taxon>Thermotogae</taxon>
        <taxon>Thermotogales</taxon>
        <taxon>Fervidobacteriaceae</taxon>
        <taxon>Thermosipho</taxon>
    </lineage>
</organism>
<dbReference type="STRING" id="1123380.SAMN02745199_0499"/>
<proteinExistence type="predicted"/>
<evidence type="ECO:0000313" key="3">
    <source>
        <dbReference type="Proteomes" id="UP000242592"/>
    </source>
</evidence>
<evidence type="ECO:0000259" key="1">
    <source>
        <dbReference type="Pfam" id="PF13274"/>
    </source>
</evidence>